<protein>
    <submittedName>
        <fullName evidence="1">Transcriptional regulator, AlpA family</fullName>
    </submittedName>
</protein>
<dbReference type="EMBL" id="FNYD01000013">
    <property type="protein sequence ID" value="SEK04565.1"/>
    <property type="molecule type" value="Genomic_DNA"/>
</dbReference>
<dbReference type="AlphaFoldDB" id="A0A1H7E1W8"/>
<evidence type="ECO:0000313" key="2">
    <source>
        <dbReference type="Proteomes" id="UP000199379"/>
    </source>
</evidence>
<gene>
    <name evidence="1" type="ORF">SAMN05444007_11353</name>
</gene>
<evidence type="ECO:0000313" key="1">
    <source>
        <dbReference type="EMBL" id="SEK04565.1"/>
    </source>
</evidence>
<dbReference type="InterPro" id="IPR010260">
    <property type="entry name" value="AlpA"/>
</dbReference>
<accession>A0A1H7E1W8</accession>
<dbReference type="STRING" id="1227549.SAMN05444007_11353"/>
<dbReference type="Pfam" id="PF05930">
    <property type="entry name" value="Phage_AlpA"/>
    <property type="match status" value="1"/>
</dbReference>
<reference evidence="1 2" key="1">
    <citation type="submission" date="2016-10" db="EMBL/GenBank/DDBJ databases">
        <authorList>
            <person name="de Groot N.N."/>
        </authorList>
    </citation>
    <scope>NUCLEOTIDE SEQUENCE [LARGE SCALE GENOMIC DNA]</scope>
    <source>
        <strain evidence="1 2">DSM 29340</strain>
    </source>
</reference>
<dbReference type="OrthoDB" id="9801242at2"/>
<keyword evidence="2" id="KW-1185">Reference proteome</keyword>
<dbReference type="Gene3D" id="1.10.238.160">
    <property type="match status" value="1"/>
</dbReference>
<dbReference type="Proteomes" id="UP000199379">
    <property type="component" value="Unassembled WGS sequence"/>
</dbReference>
<sequence>MNHEHIPHDVLLPITAVCEIVARSKASIYRDIKRGAFPKAQKQGRSSRWRRSLIMKVVEGKYPE</sequence>
<name>A0A1H7E1W8_9RHOB</name>
<organism evidence="1 2">
    <name type="scientific">Cribrihabitans marinus</name>
    <dbReference type="NCBI Taxonomy" id="1227549"/>
    <lineage>
        <taxon>Bacteria</taxon>
        <taxon>Pseudomonadati</taxon>
        <taxon>Pseudomonadota</taxon>
        <taxon>Alphaproteobacteria</taxon>
        <taxon>Rhodobacterales</taxon>
        <taxon>Paracoccaceae</taxon>
        <taxon>Cribrihabitans</taxon>
    </lineage>
</organism>
<dbReference type="RefSeq" id="WP_092370715.1">
    <property type="nucleotide sequence ID" value="NZ_BMGV01000012.1"/>
</dbReference>
<proteinExistence type="predicted"/>